<evidence type="ECO:0000256" key="4">
    <source>
        <dbReference type="ARBA" id="ARBA00022475"/>
    </source>
</evidence>
<feature type="domain" description="ABC transmembrane type-1" evidence="10">
    <location>
        <begin position="59"/>
        <end position="243"/>
    </location>
</feature>
<dbReference type="InterPro" id="IPR035906">
    <property type="entry name" value="MetI-like_sf"/>
</dbReference>
<dbReference type="PANTHER" id="PTHR30151:SF39">
    <property type="entry name" value="ABC TRANSPORTER PERMEASE PROTEIN"/>
    <property type="match status" value="1"/>
</dbReference>
<feature type="transmembrane region" description="Helical" evidence="9">
    <location>
        <begin position="168"/>
        <end position="186"/>
    </location>
</feature>
<keyword evidence="6 9" id="KW-1133">Transmembrane helix</keyword>
<dbReference type="CDD" id="cd06261">
    <property type="entry name" value="TM_PBP2"/>
    <property type="match status" value="1"/>
</dbReference>
<dbReference type="Gene3D" id="1.10.3720.10">
    <property type="entry name" value="MetI-like"/>
    <property type="match status" value="1"/>
</dbReference>
<accession>A0A5M6IXC5</accession>
<dbReference type="FunFam" id="1.10.3720.10:FF:000003">
    <property type="entry name" value="Aliphatic sulfonate ABC transporter permease"/>
    <property type="match status" value="1"/>
</dbReference>
<dbReference type="RefSeq" id="WP_150040864.1">
    <property type="nucleotide sequence ID" value="NZ_OW485601.1"/>
</dbReference>
<evidence type="ECO:0000256" key="5">
    <source>
        <dbReference type="ARBA" id="ARBA00022692"/>
    </source>
</evidence>
<dbReference type="EMBL" id="VWPK01000015">
    <property type="protein sequence ID" value="KAA5612048.1"/>
    <property type="molecule type" value="Genomic_DNA"/>
</dbReference>
<dbReference type="SUPFAM" id="SSF161098">
    <property type="entry name" value="MetI-like"/>
    <property type="match status" value="1"/>
</dbReference>
<feature type="transmembrane region" description="Helical" evidence="9">
    <location>
        <begin position="68"/>
        <end position="88"/>
    </location>
</feature>
<dbReference type="GO" id="GO:0005886">
    <property type="term" value="C:plasma membrane"/>
    <property type="evidence" value="ECO:0007669"/>
    <property type="project" value="UniProtKB-SubCell"/>
</dbReference>
<evidence type="ECO:0000313" key="12">
    <source>
        <dbReference type="Proteomes" id="UP000325255"/>
    </source>
</evidence>
<dbReference type="PANTHER" id="PTHR30151">
    <property type="entry name" value="ALKANE SULFONATE ABC TRANSPORTER-RELATED, MEMBRANE SUBUNIT"/>
    <property type="match status" value="1"/>
</dbReference>
<evidence type="ECO:0000256" key="8">
    <source>
        <dbReference type="ARBA" id="ARBA00056719"/>
    </source>
</evidence>
<evidence type="ECO:0000256" key="1">
    <source>
        <dbReference type="ARBA" id="ARBA00004651"/>
    </source>
</evidence>
<dbReference type="GO" id="GO:0042918">
    <property type="term" value="P:alkanesulfonate transmembrane transport"/>
    <property type="evidence" value="ECO:0007669"/>
    <property type="project" value="UniProtKB-ARBA"/>
</dbReference>
<comment type="similarity">
    <text evidence="2 9">Belongs to the binding-protein-dependent transport system permease family.</text>
</comment>
<keyword evidence="12" id="KW-1185">Reference proteome</keyword>
<feature type="transmembrane region" description="Helical" evidence="9">
    <location>
        <begin position="125"/>
        <end position="147"/>
    </location>
</feature>
<evidence type="ECO:0000256" key="9">
    <source>
        <dbReference type="RuleBase" id="RU363032"/>
    </source>
</evidence>
<dbReference type="GO" id="GO:0010438">
    <property type="term" value="P:cellular response to sulfur starvation"/>
    <property type="evidence" value="ECO:0007669"/>
    <property type="project" value="TreeGrafter"/>
</dbReference>
<proteinExistence type="inferred from homology"/>
<keyword evidence="4" id="KW-1003">Cell membrane</keyword>
<dbReference type="Proteomes" id="UP000325255">
    <property type="component" value="Unassembled WGS sequence"/>
</dbReference>
<evidence type="ECO:0000256" key="3">
    <source>
        <dbReference type="ARBA" id="ARBA00022448"/>
    </source>
</evidence>
<reference evidence="11 12" key="1">
    <citation type="submission" date="2019-09" db="EMBL/GenBank/DDBJ databases">
        <title>Genome sequence of Rhodovastum atsumiense, a diverse member of the Acetobacteraceae family of non-sulfur purple photosynthetic bacteria.</title>
        <authorList>
            <person name="Meyer T."/>
            <person name="Kyndt J."/>
        </authorList>
    </citation>
    <scope>NUCLEOTIDE SEQUENCE [LARGE SCALE GENOMIC DNA]</scope>
    <source>
        <strain evidence="11 12">DSM 21279</strain>
    </source>
</reference>
<comment type="subcellular location">
    <subcellularLocation>
        <location evidence="1 9">Cell membrane</location>
        <topology evidence="1 9">Multi-pass membrane protein</topology>
    </subcellularLocation>
</comment>
<dbReference type="AlphaFoldDB" id="A0A5M6IXC5"/>
<dbReference type="InterPro" id="IPR000515">
    <property type="entry name" value="MetI-like"/>
</dbReference>
<comment type="caution">
    <text evidence="11">The sequence shown here is derived from an EMBL/GenBank/DDBJ whole genome shotgun (WGS) entry which is preliminary data.</text>
</comment>
<evidence type="ECO:0000256" key="6">
    <source>
        <dbReference type="ARBA" id="ARBA00022989"/>
    </source>
</evidence>
<sequence length="258" mass="26955">MRRASGHLLAGAALPLGLLAAWEIAARLGAVNAFLLPAPSAVLAAGIELAGSGELGRHVLASAQRVAVGFVLAVALAVPLAVALRRSALLARCLRFPLDFLRATPPLALVPLLVLWFGLGEAVKWTVIVLASFFPILLNTMAGLDSVRPQLLEMARTLQLTGAERVRFIILPAALPTFLAGLRLAFSNCWRALVGAELIATSVGLGYLVMDAQTLARSDIVYAAILVIGTLGFLADWLFVLLARITVGNANGPGLAGS</sequence>
<evidence type="ECO:0000259" key="10">
    <source>
        <dbReference type="PROSITE" id="PS50928"/>
    </source>
</evidence>
<feature type="transmembrane region" description="Helical" evidence="9">
    <location>
        <begin position="100"/>
        <end position="119"/>
    </location>
</feature>
<organism evidence="11 12">
    <name type="scientific">Rhodovastum atsumiense</name>
    <dbReference type="NCBI Taxonomy" id="504468"/>
    <lineage>
        <taxon>Bacteria</taxon>
        <taxon>Pseudomonadati</taxon>
        <taxon>Pseudomonadota</taxon>
        <taxon>Alphaproteobacteria</taxon>
        <taxon>Acetobacterales</taxon>
        <taxon>Acetobacteraceae</taxon>
        <taxon>Rhodovastum</taxon>
    </lineage>
</organism>
<feature type="transmembrane region" description="Helical" evidence="9">
    <location>
        <begin position="192"/>
        <end position="209"/>
    </location>
</feature>
<keyword evidence="3 9" id="KW-0813">Transport</keyword>
<dbReference type="PROSITE" id="PS50928">
    <property type="entry name" value="ABC_TM1"/>
    <property type="match status" value="1"/>
</dbReference>
<evidence type="ECO:0000313" key="11">
    <source>
        <dbReference type="EMBL" id="KAA5612048.1"/>
    </source>
</evidence>
<keyword evidence="7 9" id="KW-0472">Membrane</keyword>
<dbReference type="OrthoDB" id="9799271at2"/>
<comment type="function">
    <text evidence="8">Probably part of an ABC transporter complex. Probably responsible for the translocation of the substrate across the membrane.</text>
</comment>
<dbReference type="Pfam" id="PF00528">
    <property type="entry name" value="BPD_transp_1"/>
    <property type="match status" value="1"/>
</dbReference>
<protein>
    <submittedName>
        <fullName evidence="11">ABC transporter permease</fullName>
    </submittedName>
</protein>
<keyword evidence="5 9" id="KW-0812">Transmembrane</keyword>
<evidence type="ECO:0000256" key="2">
    <source>
        <dbReference type="ARBA" id="ARBA00009306"/>
    </source>
</evidence>
<evidence type="ECO:0000256" key="7">
    <source>
        <dbReference type="ARBA" id="ARBA00023136"/>
    </source>
</evidence>
<gene>
    <name evidence="11" type="ORF">F1189_11355</name>
</gene>
<feature type="transmembrane region" description="Helical" evidence="9">
    <location>
        <begin position="221"/>
        <end position="245"/>
    </location>
</feature>
<name>A0A5M6IXC5_9PROT</name>